<organism evidence="5 6">
    <name type="scientific">Herbiconiux ginsengi</name>
    <dbReference type="NCBI Taxonomy" id="381665"/>
    <lineage>
        <taxon>Bacteria</taxon>
        <taxon>Bacillati</taxon>
        <taxon>Actinomycetota</taxon>
        <taxon>Actinomycetes</taxon>
        <taxon>Micrococcales</taxon>
        <taxon>Microbacteriaceae</taxon>
        <taxon>Herbiconiux</taxon>
    </lineage>
</organism>
<dbReference type="PANTHER" id="PTHR46796:SF6">
    <property type="entry name" value="ARAC SUBFAMILY"/>
    <property type="match status" value="1"/>
</dbReference>
<gene>
    <name evidence="5" type="ORF">SAMN05216554_3531</name>
</gene>
<dbReference type="InterPro" id="IPR018060">
    <property type="entry name" value="HTH_AraC"/>
</dbReference>
<dbReference type="EMBL" id="FNPZ01000004">
    <property type="protein sequence ID" value="SDZ39568.1"/>
    <property type="molecule type" value="Genomic_DNA"/>
</dbReference>
<keyword evidence="3" id="KW-0804">Transcription</keyword>
<protein>
    <submittedName>
        <fullName evidence="5">Helix-turn-helix domain-containing protein</fullName>
    </submittedName>
</protein>
<accession>A0A1H3SPG8</accession>
<evidence type="ECO:0000259" key="4">
    <source>
        <dbReference type="PROSITE" id="PS01124"/>
    </source>
</evidence>
<dbReference type="Pfam" id="PF12833">
    <property type="entry name" value="HTH_18"/>
    <property type="match status" value="1"/>
</dbReference>
<evidence type="ECO:0000313" key="5">
    <source>
        <dbReference type="EMBL" id="SDZ39568.1"/>
    </source>
</evidence>
<evidence type="ECO:0000256" key="1">
    <source>
        <dbReference type="ARBA" id="ARBA00023015"/>
    </source>
</evidence>
<dbReference type="PROSITE" id="PS01124">
    <property type="entry name" value="HTH_ARAC_FAMILY_2"/>
    <property type="match status" value="1"/>
</dbReference>
<dbReference type="GO" id="GO:0043565">
    <property type="term" value="F:sequence-specific DNA binding"/>
    <property type="evidence" value="ECO:0007669"/>
    <property type="project" value="InterPro"/>
</dbReference>
<dbReference type="InterPro" id="IPR050204">
    <property type="entry name" value="AraC_XylS_family_regulators"/>
</dbReference>
<reference evidence="5 6" key="1">
    <citation type="submission" date="2016-10" db="EMBL/GenBank/DDBJ databases">
        <authorList>
            <person name="de Groot N.N."/>
        </authorList>
    </citation>
    <scope>NUCLEOTIDE SEQUENCE [LARGE SCALE GENOMIC DNA]</scope>
    <source>
        <strain evidence="5 6">CGMCC 4.3491</strain>
    </source>
</reference>
<keyword evidence="6" id="KW-1185">Reference proteome</keyword>
<evidence type="ECO:0000256" key="3">
    <source>
        <dbReference type="ARBA" id="ARBA00023163"/>
    </source>
</evidence>
<dbReference type="SMART" id="SM00342">
    <property type="entry name" value="HTH_ARAC"/>
    <property type="match status" value="1"/>
</dbReference>
<dbReference type="RefSeq" id="WP_092556268.1">
    <property type="nucleotide sequence ID" value="NZ_FNPZ01000004.1"/>
</dbReference>
<dbReference type="Proteomes" id="UP000198891">
    <property type="component" value="Unassembled WGS sequence"/>
</dbReference>
<dbReference type="AlphaFoldDB" id="A0A1H3SPG8"/>
<sequence>MTLRRRTIDPAAQVQRGVALQDSPAYDWFAQRGTVVEGSYPFRVFADTARGGGLELARIWHTSTSLTRATSAGTGDGLTVLIQVEGDAHITLPDAQSPMPVGSMALIPDGVAYELSSDSPVARVEIRLRRTAGLVPGGDARLLSESPYIRVLLATINAALSAPPVDPTGPGFAHVEVAAGHLIAAIASSPTSATASSTDPDMPANLRRGEAALFARAKAVIERDSTDADFRVTGLAAELQVSPAYLRRVFARAGTSPLREIREARVRTALTLLAEPAGADVERVARLAGFPSARRMRETITERKNTKPHPTGATIIDLTGLLDETDLEGRELSG</sequence>
<feature type="domain" description="HTH araC/xylS-type" evidence="4">
    <location>
        <begin position="215"/>
        <end position="314"/>
    </location>
</feature>
<dbReference type="PANTHER" id="PTHR46796">
    <property type="entry name" value="HTH-TYPE TRANSCRIPTIONAL ACTIVATOR RHAS-RELATED"/>
    <property type="match status" value="1"/>
</dbReference>
<dbReference type="STRING" id="381665.SAMN05216554_3531"/>
<evidence type="ECO:0000313" key="6">
    <source>
        <dbReference type="Proteomes" id="UP000198891"/>
    </source>
</evidence>
<dbReference type="OrthoDB" id="5039564at2"/>
<dbReference type="Gene3D" id="1.10.10.60">
    <property type="entry name" value="Homeodomain-like"/>
    <property type="match status" value="1"/>
</dbReference>
<keyword evidence="1" id="KW-0805">Transcription regulation</keyword>
<evidence type="ECO:0000256" key="2">
    <source>
        <dbReference type="ARBA" id="ARBA00023125"/>
    </source>
</evidence>
<dbReference type="GO" id="GO:0003700">
    <property type="term" value="F:DNA-binding transcription factor activity"/>
    <property type="evidence" value="ECO:0007669"/>
    <property type="project" value="InterPro"/>
</dbReference>
<keyword evidence="2" id="KW-0238">DNA-binding</keyword>
<proteinExistence type="predicted"/>
<name>A0A1H3SPG8_9MICO</name>